<dbReference type="PANTHER" id="PTHR46930:SF1">
    <property type="entry name" value="CDK5 REGULATORY SUBUNIT-ASSOCIATED PROTEIN 2"/>
    <property type="match status" value="1"/>
</dbReference>
<protein>
    <recommendedName>
        <fullName evidence="5">Centrosomin N-terminal motif 1 domain-containing protein</fullName>
    </recommendedName>
</protein>
<keyword evidence="7" id="KW-1185">Reference proteome</keyword>
<feature type="coiled-coil region" evidence="3">
    <location>
        <begin position="2080"/>
        <end position="2186"/>
    </location>
</feature>
<dbReference type="Pfam" id="PF07989">
    <property type="entry name" value="Cnn_1N"/>
    <property type="match status" value="1"/>
</dbReference>
<dbReference type="GO" id="GO:0097431">
    <property type="term" value="C:mitotic spindle pole"/>
    <property type="evidence" value="ECO:0007669"/>
    <property type="project" value="TreeGrafter"/>
</dbReference>
<feature type="region of interest" description="Disordered" evidence="4">
    <location>
        <begin position="2595"/>
        <end position="2615"/>
    </location>
</feature>
<dbReference type="GO" id="GO:0090266">
    <property type="term" value="P:regulation of mitotic cell cycle spindle assembly checkpoint"/>
    <property type="evidence" value="ECO:0007669"/>
    <property type="project" value="TreeGrafter"/>
</dbReference>
<feature type="compositionally biased region" description="Polar residues" evidence="4">
    <location>
        <begin position="715"/>
        <end position="724"/>
    </location>
</feature>
<reference evidence="6 7" key="1">
    <citation type="submission" date="2024-04" db="EMBL/GenBank/DDBJ databases">
        <authorList>
            <consortium name="Genoscope - CEA"/>
            <person name="William W."/>
        </authorList>
    </citation>
    <scope>NUCLEOTIDE SEQUENCE [LARGE SCALE GENOMIC DNA]</scope>
</reference>
<dbReference type="Proteomes" id="UP001497497">
    <property type="component" value="Unassembled WGS sequence"/>
</dbReference>
<feature type="compositionally biased region" description="Gly residues" evidence="4">
    <location>
        <begin position="1678"/>
        <end position="1698"/>
    </location>
</feature>
<feature type="compositionally biased region" description="Low complexity" evidence="4">
    <location>
        <begin position="1627"/>
        <end position="1662"/>
    </location>
</feature>
<dbReference type="GO" id="GO:0000242">
    <property type="term" value="C:pericentriolar material"/>
    <property type="evidence" value="ECO:0007669"/>
    <property type="project" value="TreeGrafter"/>
</dbReference>
<feature type="region of interest" description="Disordered" evidence="4">
    <location>
        <begin position="2370"/>
        <end position="2401"/>
    </location>
</feature>
<feature type="compositionally biased region" description="Basic and acidic residues" evidence="4">
    <location>
        <begin position="1732"/>
        <end position="1742"/>
    </location>
</feature>
<feature type="coiled-coil region" evidence="3">
    <location>
        <begin position="1919"/>
        <end position="2051"/>
    </location>
</feature>
<feature type="region of interest" description="Disordered" evidence="4">
    <location>
        <begin position="1029"/>
        <end position="1059"/>
    </location>
</feature>
<dbReference type="GO" id="GO:0008017">
    <property type="term" value="F:microtubule binding"/>
    <property type="evidence" value="ECO:0007669"/>
    <property type="project" value="TreeGrafter"/>
</dbReference>
<proteinExistence type="predicted"/>
<feature type="region of interest" description="Disordered" evidence="4">
    <location>
        <begin position="1318"/>
        <end position="1344"/>
    </location>
</feature>
<sequence length="2673" mass="299728">MDDTADASVLPVDFEGSLDPVRLPEVTFGNHSLMATCDPGSPMVTKSNSGRMSPVRSRTMKEYDQQISDLKKENFSLKMRIYYMEERMQQRYGDGQDVFKTNIELQVEIENLKRDLIDKQVLVQKAAVAMKTLTDNHEQAVETMKNRVLTEHREEMNHLKEQAELAIKDCEKYRKESEDSAKKCEALKQSLDEMTSDRNDANRAKEELKNKVKNAEFDVQTLTAQLKLSEQTRSDQEKERSTLLQRQRELEHQLQDARKQSDRKDRDIGDELEDQKEAVRRKDAKIKDMEELLKHKDDVLKKLEDALKDMENLKNKAENDLEQTTGDLEKKSSVLDRYKISVEGLVRAVRDKEKECKNNIKKVEEAKQEVSSLREALRAAELEKTKAVSSLSSQLTESEASNKRMEVQLNEANTLSENLIMSLGKKEGELAGFQDQLRKAMDALNKSEEAVEALQAQLKAERADFENQLSEQALNYKMALNNKPDSKTEVEELRKQIADLQKEIVDLQKLIASQTAELLAFTRDKTDIGQLSEKLKARERDIQDMSDQHKQDIAALSKELENLRAENKGHDERIHRPNMYYSSQSPHRQKPWEGGHVHETIHTTYNTYETTNLTKVDVPLDLVQDMKTVMESLRKEFSKLSGLQRTPDMSNKWDGSNSEVLNEGLSSVQKIYKQLEEGVEKNNQLHQILLSRLSRDSRQSDSPDSNSCQDGGYNLGSTEHQSISKAAPSFHHENPPKSGLANGVGSNTSTISSAPASPLSSQSVGVETCPDVMDRSLQTGMSFYHTDQWVQTSPRINRGDPRYNELMDLSVSSLRGQHQDLSVNICPTVDIDSHYASLPARYNTTNTGRLVQGTEPESNPVLVNTKQPGRRHPSQLGQDNNALNGPDRFSTPAQFSSTLSHLRNTSQLGEDNTSFSGHNRSSLPAHPSSSPSAHHNYRLSEQNSASSLAGHPNTSLLSHNKTSLSGHPNASMSGHGRVSLKGHDNTSLTDDNRENTDSLEDYHDFRQGACFEDDQFESRHIDRASSFQLDSSSYKNTDRRTNGYNLSKSPAVQDRQPQPLASSRVLSDHSVVDGYFASGDGGHIDAASDGDEPDGNSYCHAPGQLDALERDIIHHMTNGGNYGIQKNVSGDGLNKSEITLSFSQDCLGGAGDFGYAADKSGVVPISTQSRQDKSKSTDGGRHSSDGHHLDLSESEKGHFFWDDDVLEHETDGSSEHRNRRNSWAEELQRYKVYEGKSKINPAEINYSISDLRHAVMEMSVRELRDLVIHLQMEIRDVGKGDKVLQANTNAAEAAEDGQSNNGNKMCVPRLAGEMHTCPDSTTNSTESLVTSSTELGPDHSQHKDLRQSLGNLTSNVSKLRLEDDLLVSRAQIQELEDKLEATENTVRVLSKKNKSYLKVLEAAGLSSKILSRSNSENCLVDGAQQPSRVRAVSVGELFEHDNGDSSYATSDYFTTEVEQHADKRSGQPGPISSRLKQTVNVRRAEMSSPDDPAEQPRSAYTSGHNLLMNMTRGSNATIMTTLSLTDNSTFPNLTHVALEKDNLEMHHSKISNYAADNHGRKSQLADVSEARPMSVNMDQTSPVQINKVLTTQNTAVGQHSAVVVLRTPRKESSSYMGSTIDMESPSEKGSPSGKGSHSGHGSPSGKRSPSGDGSPPSKGSPSVNLSISDKVSYCGNGSPSGKGSHSGNGSPSGKGSPSGDGSPPSKWSPSGNLSLSDKGSGKVSYSGNGPPPDKESPENSENMDRADVTMMDQSLCPDISYTSMLDNTIMSRPLSSLNMTTIKEDGSDTEGLNVEQLKVRIEHLEQVNLTLREEVSLFEALQRSTGTQVSFSLTENLSTPRPESEGDLLRQHLVEIRKLRQRLERLDVTNNPEQLLIFQTHMNQRIARQDAFISQLQQKMVDREAQWQRELAETQHRLIREKALLVEKLEQTISQLQKSLLSQRSTIDQQEVIINGFKNELEQMTENERKKDEELKRNQSEKAALEEDLMKREREFLDLEKSMFKLELAKENAESDLKRLRADMEQCEVKYQTLNQEVEEYKESSKCLKEVIIKREKTLQEKVLVVKKLATEKINVDHKLTERDAQIKRLEAELETLRQDMLSKGSAHASEVEKLKMKLEDAEHLMTQTEMEHDAELKRMNEDKMRLMARVEADMEQDRRNFNHQMDILRQEKLGLEDQVSSLKGKIMSMSGLQDEVGRLNFLLDNKTKSENELRERVKAMGPVQAEVSRLTEVLGKSQDDLMQLQKEKVRVEESLKEREEKVKKRDKQLHHLLGQHKKLDLAFVKMKNTAKERQELILSLRRRMHLCEVTLNCSSQEEKEDIMKQLLSELLATQRQVEDLLSKLEHKRAATPAEGVLVDATYSSSSTISISTTTTSTASTTAPASPLYSRSDHGGAHDDAEAYGELDLPVYDDYKLDQHSSALTAQINRSPNHRAQTGSGPLGHSPSQLKYFVDSGLPFSSERVPQSLISSDIRSLFAVLKLDVHEKLRKEISESLVTLSGMDARLTDRLRTYKAKPVAEVGQSVDYSTMREVSMACHNLRVCLDEANRLVATAWITELPPVDALGHFYDPLLAVQNDNLKHELSMTRSRLEQLNQTAKDQQSRMNTSSERHKGWETSLYKQLTKTTKDLEAAKENIDLSLATLPHSPQKHQSFRHQQSPQKSPFKRLEDTI</sequence>
<keyword evidence="3" id="KW-0175">Coiled coil</keyword>
<accession>A0AAV2IGS4</accession>
<feature type="compositionally biased region" description="Low complexity" evidence="4">
    <location>
        <begin position="921"/>
        <end position="934"/>
    </location>
</feature>
<feature type="region of interest" description="Disordered" evidence="4">
    <location>
        <begin position="1607"/>
        <end position="1742"/>
    </location>
</feature>
<evidence type="ECO:0000313" key="6">
    <source>
        <dbReference type="EMBL" id="CAL1545410.1"/>
    </source>
</evidence>
<dbReference type="GO" id="GO:0043015">
    <property type="term" value="F:gamma-tubulin binding"/>
    <property type="evidence" value="ECO:0007669"/>
    <property type="project" value="TreeGrafter"/>
</dbReference>
<dbReference type="InterPro" id="IPR042791">
    <property type="entry name" value="CDK5RAP2"/>
</dbReference>
<dbReference type="GO" id="GO:0046600">
    <property type="term" value="P:negative regulation of centriole replication"/>
    <property type="evidence" value="ECO:0007669"/>
    <property type="project" value="TreeGrafter"/>
</dbReference>
<feature type="compositionally biased region" description="Polar residues" evidence="4">
    <location>
        <begin position="2595"/>
        <end position="2609"/>
    </location>
</feature>
<evidence type="ECO:0000256" key="4">
    <source>
        <dbReference type="SAM" id="MobiDB-lite"/>
    </source>
</evidence>
<feature type="region of interest" description="Disordered" evidence="4">
    <location>
        <begin position="1164"/>
        <end position="1191"/>
    </location>
</feature>
<feature type="region of interest" description="Disordered" evidence="4">
    <location>
        <begin position="848"/>
        <end position="998"/>
    </location>
</feature>
<comment type="subcellular location">
    <subcellularLocation>
        <location evidence="1">Cytoplasm</location>
    </subcellularLocation>
</comment>
<feature type="compositionally biased region" description="Polar residues" evidence="4">
    <location>
        <begin position="891"/>
        <end position="920"/>
    </location>
</feature>
<feature type="compositionally biased region" description="Polar residues" evidence="4">
    <location>
        <begin position="939"/>
        <end position="972"/>
    </location>
</feature>
<dbReference type="GO" id="GO:0007099">
    <property type="term" value="P:centriole replication"/>
    <property type="evidence" value="ECO:0007669"/>
    <property type="project" value="TreeGrafter"/>
</dbReference>
<dbReference type="InterPro" id="IPR012943">
    <property type="entry name" value="Cnn_1N"/>
</dbReference>
<evidence type="ECO:0000313" key="7">
    <source>
        <dbReference type="Proteomes" id="UP001497497"/>
    </source>
</evidence>
<dbReference type="PANTHER" id="PTHR46930">
    <property type="entry name" value="CDK5 REGULATORY SUBUNIT-ASSOCIATED PROTEIN 2"/>
    <property type="match status" value="1"/>
</dbReference>
<dbReference type="GO" id="GO:0007059">
    <property type="term" value="P:chromosome segregation"/>
    <property type="evidence" value="ECO:0007669"/>
    <property type="project" value="TreeGrafter"/>
</dbReference>
<gene>
    <name evidence="6" type="ORF">GSLYS_00018893001</name>
</gene>
<dbReference type="GO" id="GO:0005737">
    <property type="term" value="C:cytoplasm"/>
    <property type="evidence" value="ECO:0007669"/>
    <property type="project" value="UniProtKB-SubCell"/>
</dbReference>
<dbReference type="GO" id="GO:0001578">
    <property type="term" value="P:microtubule bundle formation"/>
    <property type="evidence" value="ECO:0007669"/>
    <property type="project" value="TreeGrafter"/>
</dbReference>
<feature type="coiled-coil region" evidence="3">
    <location>
        <begin position="2228"/>
        <end position="2262"/>
    </location>
</feature>
<feature type="compositionally biased region" description="Basic and acidic residues" evidence="4">
    <location>
        <begin position="2391"/>
        <end position="2401"/>
    </location>
</feature>
<dbReference type="GO" id="GO:0000132">
    <property type="term" value="P:establishment of mitotic spindle orientation"/>
    <property type="evidence" value="ECO:0007669"/>
    <property type="project" value="TreeGrafter"/>
</dbReference>
<evidence type="ECO:0000259" key="5">
    <source>
        <dbReference type="Pfam" id="PF07989"/>
    </source>
</evidence>
<keyword evidence="2" id="KW-0963">Cytoplasm</keyword>
<evidence type="ECO:0000256" key="2">
    <source>
        <dbReference type="ARBA" id="ARBA00022490"/>
    </source>
</evidence>
<feature type="domain" description="Centrosomin N-terminal motif 1" evidence="5">
    <location>
        <begin position="59"/>
        <end position="129"/>
    </location>
</feature>
<organism evidence="6 7">
    <name type="scientific">Lymnaea stagnalis</name>
    <name type="common">Great pond snail</name>
    <name type="synonym">Helix stagnalis</name>
    <dbReference type="NCBI Taxonomy" id="6523"/>
    <lineage>
        <taxon>Eukaryota</taxon>
        <taxon>Metazoa</taxon>
        <taxon>Spiralia</taxon>
        <taxon>Lophotrochozoa</taxon>
        <taxon>Mollusca</taxon>
        <taxon>Gastropoda</taxon>
        <taxon>Heterobranchia</taxon>
        <taxon>Euthyneura</taxon>
        <taxon>Panpulmonata</taxon>
        <taxon>Hygrophila</taxon>
        <taxon>Lymnaeoidea</taxon>
        <taxon>Lymnaeidae</taxon>
        <taxon>Lymnaea</taxon>
    </lineage>
</organism>
<feature type="compositionally biased region" description="Low complexity" evidence="4">
    <location>
        <begin position="2370"/>
        <end position="2387"/>
    </location>
</feature>
<comment type="caution">
    <text evidence="6">The sequence shown here is derived from an EMBL/GenBank/DDBJ whole genome shotgun (WGS) entry which is preliminary data.</text>
</comment>
<feature type="region of interest" description="Disordered" evidence="4">
    <location>
        <begin position="2648"/>
        <end position="2673"/>
    </location>
</feature>
<feature type="region of interest" description="Disordered" evidence="4">
    <location>
        <begin position="693"/>
        <end position="766"/>
    </location>
</feature>
<evidence type="ECO:0000256" key="3">
    <source>
        <dbReference type="SAM" id="Coils"/>
    </source>
</evidence>
<dbReference type="EMBL" id="CAXITT010000707">
    <property type="protein sequence ID" value="CAL1545410.1"/>
    <property type="molecule type" value="Genomic_DNA"/>
</dbReference>
<name>A0AAV2IGS4_LYMST</name>
<feature type="compositionally biased region" description="Low complexity" evidence="4">
    <location>
        <begin position="746"/>
        <end position="763"/>
    </location>
</feature>
<dbReference type="GO" id="GO:0035371">
    <property type="term" value="C:microtubule plus-end"/>
    <property type="evidence" value="ECO:0007669"/>
    <property type="project" value="TreeGrafter"/>
</dbReference>
<evidence type="ECO:0000256" key="1">
    <source>
        <dbReference type="ARBA" id="ARBA00004496"/>
    </source>
</evidence>
<feature type="region of interest" description="Disordered" evidence="4">
    <location>
        <begin position="228"/>
        <end position="280"/>
    </location>
</feature>
<feature type="compositionally biased region" description="Polar residues" evidence="4">
    <location>
        <begin position="1713"/>
        <end position="1727"/>
    </location>
</feature>
<feature type="compositionally biased region" description="Basic and acidic residues" evidence="4">
    <location>
        <begin position="230"/>
        <end position="280"/>
    </location>
</feature>
<feature type="compositionally biased region" description="Polar residues" evidence="4">
    <location>
        <begin position="1042"/>
        <end position="1059"/>
    </location>
</feature>
<feature type="compositionally biased region" description="Low complexity" evidence="4">
    <location>
        <begin position="1699"/>
        <end position="1712"/>
    </location>
</feature>
<feature type="compositionally biased region" description="Low complexity" evidence="4">
    <location>
        <begin position="1320"/>
        <end position="1335"/>
    </location>
</feature>
<feature type="compositionally biased region" description="Basic and acidic residues" evidence="4">
    <location>
        <begin position="1170"/>
        <end position="1191"/>
    </location>
</feature>
<feature type="compositionally biased region" description="Polar residues" evidence="4">
    <location>
        <begin position="848"/>
        <end position="867"/>
    </location>
</feature>